<organism evidence="1 2">
    <name type="scientific">Crenichthys baileyi</name>
    <name type="common">White River springfish</name>
    <dbReference type="NCBI Taxonomy" id="28760"/>
    <lineage>
        <taxon>Eukaryota</taxon>
        <taxon>Metazoa</taxon>
        <taxon>Chordata</taxon>
        <taxon>Craniata</taxon>
        <taxon>Vertebrata</taxon>
        <taxon>Euteleostomi</taxon>
        <taxon>Actinopterygii</taxon>
        <taxon>Neopterygii</taxon>
        <taxon>Teleostei</taxon>
        <taxon>Neoteleostei</taxon>
        <taxon>Acanthomorphata</taxon>
        <taxon>Ovalentaria</taxon>
        <taxon>Atherinomorphae</taxon>
        <taxon>Cyprinodontiformes</taxon>
        <taxon>Goodeidae</taxon>
        <taxon>Crenichthys</taxon>
    </lineage>
</organism>
<dbReference type="EMBL" id="JAHHUM010000902">
    <property type="protein sequence ID" value="KAK5616162.1"/>
    <property type="molecule type" value="Genomic_DNA"/>
</dbReference>
<protein>
    <submittedName>
        <fullName evidence="1">Uncharacterized protein</fullName>
    </submittedName>
</protein>
<evidence type="ECO:0000313" key="2">
    <source>
        <dbReference type="Proteomes" id="UP001311232"/>
    </source>
</evidence>
<name>A0AAV9S4P3_9TELE</name>
<dbReference type="Proteomes" id="UP001311232">
    <property type="component" value="Unassembled WGS sequence"/>
</dbReference>
<comment type="caution">
    <text evidence="1">The sequence shown here is derived from an EMBL/GenBank/DDBJ whole genome shotgun (WGS) entry which is preliminary data.</text>
</comment>
<reference evidence="1 2" key="1">
    <citation type="submission" date="2021-06" db="EMBL/GenBank/DDBJ databases">
        <authorList>
            <person name="Palmer J.M."/>
        </authorList>
    </citation>
    <scope>NUCLEOTIDE SEQUENCE [LARGE SCALE GENOMIC DNA]</scope>
    <source>
        <strain evidence="1 2">MEX-2019</strain>
        <tissue evidence="1">Muscle</tissue>
    </source>
</reference>
<keyword evidence="2" id="KW-1185">Reference proteome</keyword>
<dbReference type="AlphaFoldDB" id="A0AAV9S4P3"/>
<accession>A0AAV9S4P3</accession>
<gene>
    <name evidence="1" type="ORF">CRENBAI_016637</name>
</gene>
<evidence type="ECO:0000313" key="1">
    <source>
        <dbReference type="EMBL" id="KAK5616162.1"/>
    </source>
</evidence>
<proteinExistence type="predicted"/>
<sequence length="103" mass="11266">MGGLGGEGGYVVAVQANRCARGVVKGNEREWHKWNLIKGGACLSKLAVARTVEQSDSCLVRERTRTTSVIQVGSLLTQIELLLSSLPLRLQLHLTVEAVQRRK</sequence>